<dbReference type="PROSITE" id="PS50245">
    <property type="entry name" value="CAP_GLY_2"/>
    <property type="match status" value="1"/>
</dbReference>
<keyword evidence="1" id="KW-0433">Leucine-rich repeat</keyword>
<dbReference type="STRING" id="1071380.I2H4C3"/>
<dbReference type="GO" id="GO:0006457">
    <property type="term" value="P:protein folding"/>
    <property type="evidence" value="ECO:0007669"/>
    <property type="project" value="EnsemblFungi"/>
</dbReference>
<dbReference type="Pfam" id="PF01302">
    <property type="entry name" value="CAP_GLY"/>
    <property type="match status" value="1"/>
</dbReference>
<dbReference type="SUPFAM" id="SSF74924">
    <property type="entry name" value="Cap-Gly domain"/>
    <property type="match status" value="1"/>
</dbReference>
<reference evidence="4 5" key="1">
    <citation type="journal article" date="2011" name="Proc. Natl. Acad. Sci. U.S.A.">
        <title>Evolutionary erosion of yeast sex chromosomes by mating-type switching accidents.</title>
        <authorList>
            <person name="Gordon J.L."/>
            <person name="Armisen D."/>
            <person name="Proux-Wera E."/>
            <person name="Oheigeartaigh S.S."/>
            <person name="Byrne K.P."/>
            <person name="Wolfe K.H."/>
        </authorList>
    </citation>
    <scope>NUCLEOTIDE SEQUENCE [LARGE SCALE GENOMIC DNA]</scope>
    <source>
        <strain evidence="5">ATCC 34711 / CBS 6284 / DSM 70876 / NBRC 10599 / NRRL Y-10934 / UCD 77-7</strain>
    </source>
</reference>
<name>I2H4C3_HENB6</name>
<dbReference type="KEGG" id="tbl:TBLA_0E01680"/>
<proteinExistence type="predicted"/>
<dbReference type="SUPFAM" id="SSF52047">
    <property type="entry name" value="RNI-like"/>
    <property type="match status" value="1"/>
</dbReference>
<evidence type="ECO:0000259" key="3">
    <source>
        <dbReference type="PROSITE" id="PS50245"/>
    </source>
</evidence>
<evidence type="ECO:0000256" key="2">
    <source>
        <dbReference type="ARBA" id="ARBA00022737"/>
    </source>
</evidence>
<dbReference type="AlphaFoldDB" id="I2H4C3"/>
<keyword evidence="5" id="KW-1185">Reference proteome</keyword>
<dbReference type="EMBL" id="HE806320">
    <property type="protein sequence ID" value="CCH61225.1"/>
    <property type="molecule type" value="Genomic_DNA"/>
</dbReference>
<gene>
    <name evidence="4" type="primary">TBLA0E01680</name>
    <name evidence="4" type="ORF">TBLA_0E01680</name>
</gene>
<accession>I2H4C3</accession>
<dbReference type="PANTHER" id="PTHR45617">
    <property type="entry name" value="LEUCINE RICH REPEAT FAMILY PROTEIN"/>
    <property type="match status" value="1"/>
</dbReference>
<dbReference type="HOGENOM" id="CLU_017716_5_1_1"/>
<keyword evidence="2" id="KW-0677">Repeat</keyword>
<dbReference type="GO" id="GO:0043014">
    <property type="term" value="F:alpha-tubulin binding"/>
    <property type="evidence" value="ECO:0007669"/>
    <property type="project" value="EnsemblFungi"/>
</dbReference>
<organism evidence="4 5">
    <name type="scientific">Henningerozyma blattae (strain ATCC 34711 / CBS 6284 / DSM 70876 / NBRC 10599 / NRRL Y-10934 / UCD 77-7)</name>
    <name type="common">Yeast</name>
    <name type="synonym">Tetrapisispora blattae</name>
    <dbReference type="NCBI Taxonomy" id="1071380"/>
    <lineage>
        <taxon>Eukaryota</taxon>
        <taxon>Fungi</taxon>
        <taxon>Dikarya</taxon>
        <taxon>Ascomycota</taxon>
        <taxon>Saccharomycotina</taxon>
        <taxon>Saccharomycetes</taxon>
        <taxon>Saccharomycetales</taxon>
        <taxon>Saccharomycetaceae</taxon>
        <taxon>Henningerozyma</taxon>
    </lineage>
</organism>
<dbReference type="SMART" id="SM01052">
    <property type="entry name" value="CAP_GLY"/>
    <property type="match status" value="1"/>
</dbReference>
<evidence type="ECO:0000256" key="1">
    <source>
        <dbReference type="ARBA" id="ARBA00022614"/>
    </source>
</evidence>
<dbReference type="FunCoup" id="I2H4C3">
    <property type="interactions" value="669"/>
</dbReference>
<dbReference type="RefSeq" id="XP_004180744.1">
    <property type="nucleotide sequence ID" value="XM_004180696.1"/>
</dbReference>
<dbReference type="InterPro" id="IPR032675">
    <property type="entry name" value="LRR_dom_sf"/>
</dbReference>
<sequence length="524" mass="60331">MRFQVGERLVLENEYCTVKYYGFIDAWPNIPTYGIEWDTVTRGKNSGSLNGKKYFSVSHTGAGSFIKETKLTRLVSKRYSFSNATKARYGDSLKSIGEIKFGSKAWEGYGFERLTERNNNISELETVVLHASSIYDTLLPDTKDASNNSEVIFLKTYCCNIKTLDLSSNLFHNFETICEIISYLPKLKKVDLSCNRFNEFPNFQFSNYNFERIENLNLSSCKLPQSILLNIIESFPNLKVLNLTDNDISDTVLEKINFPKTLKSLTLSNNLLHKFPKIDAHTLTNLKTLNIPSNKLERLDASQSNVLQNIDISDNKIKSMSFLDKLNEQFPNLLSLRCNVEDLFKITSDVKSDDYRDAKHIFMEIIARFNSINTLDGSMLDNNIRQDAELYFLSQVQHNKIKFPEGLRWKELCQKYNIKATNNKFKLLPKLDQSIIRLRIASDSNQLIKEEESIIVLESASIRYLKGIICRRLNLCIYNVDLSYKLSTGVVGKFDKEFYLIRDFNIQDNDLIIISLKSEGVKTK</sequence>
<dbReference type="OrthoDB" id="5273213at2759"/>
<dbReference type="GeneID" id="14496298"/>
<dbReference type="Gene3D" id="3.80.10.10">
    <property type="entry name" value="Ribonuclease Inhibitor"/>
    <property type="match status" value="3"/>
</dbReference>
<dbReference type="Proteomes" id="UP000002866">
    <property type="component" value="Chromosome 5"/>
</dbReference>
<feature type="domain" description="CAP-Gly" evidence="3">
    <location>
        <begin position="34"/>
        <end position="67"/>
    </location>
</feature>
<evidence type="ECO:0000313" key="5">
    <source>
        <dbReference type="Proteomes" id="UP000002866"/>
    </source>
</evidence>
<dbReference type="PROSITE" id="PS00845">
    <property type="entry name" value="CAP_GLY_1"/>
    <property type="match status" value="1"/>
</dbReference>
<dbReference type="InterPro" id="IPR036859">
    <property type="entry name" value="CAP-Gly_dom_sf"/>
</dbReference>
<protein>
    <recommendedName>
        <fullName evidence="3">CAP-Gly domain-containing protein</fullName>
    </recommendedName>
</protein>
<dbReference type="InterPro" id="IPR001611">
    <property type="entry name" value="Leu-rich_rpt"/>
</dbReference>
<dbReference type="PROSITE" id="PS51450">
    <property type="entry name" value="LRR"/>
    <property type="match status" value="2"/>
</dbReference>
<dbReference type="OMA" id="SEESHMF"/>
<dbReference type="eggNOG" id="KOG3207">
    <property type="taxonomic scope" value="Eukaryota"/>
</dbReference>
<dbReference type="GO" id="GO:0007021">
    <property type="term" value="P:tubulin complex assembly"/>
    <property type="evidence" value="ECO:0007669"/>
    <property type="project" value="EnsemblFungi"/>
</dbReference>
<dbReference type="InParanoid" id="I2H4C3"/>
<evidence type="ECO:0000313" key="4">
    <source>
        <dbReference type="EMBL" id="CCH61225.1"/>
    </source>
</evidence>
<dbReference type="InterPro" id="IPR000938">
    <property type="entry name" value="CAP-Gly_domain"/>
</dbReference>
<dbReference type="Gene3D" id="2.30.30.190">
    <property type="entry name" value="CAP Gly-rich-like domain"/>
    <property type="match status" value="1"/>
</dbReference>